<dbReference type="Pfam" id="PF02517">
    <property type="entry name" value="Rce1-like"/>
    <property type="match status" value="1"/>
</dbReference>
<evidence type="ECO:0000259" key="2">
    <source>
        <dbReference type="Pfam" id="PF02517"/>
    </source>
</evidence>
<feature type="transmembrane region" description="Helical" evidence="1">
    <location>
        <begin position="117"/>
        <end position="139"/>
    </location>
</feature>
<dbReference type="EMBL" id="JAGGLL010000054">
    <property type="protein sequence ID" value="MBP2024201.1"/>
    <property type="molecule type" value="Genomic_DNA"/>
</dbReference>
<feature type="domain" description="CAAX prenyl protease 2/Lysostaphin resistance protein A-like" evidence="2">
    <location>
        <begin position="58"/>
        <end position="164"/>
    </location>
</feature>
<proteinExistence type="predicted"/>
<feature type="transmembrane region" description="Helical" evidence="1">
    <location>
        <begin position="59"/>
        <end position="85"/>
    </location>
</feature>
<dbReference type="GO" id="GO:0008233">
    <property type="term" value="F:peptidase activity"/>
    <property type="evidence" value="ECO:0007669"/>
    <property type="project" value="UniProtKB-KW"/>
</dbReference>
<gene>
    <name evidence="3" type="ORF">J2Z44_004056</name>
</gene>
<dbReference type="RefSeq" id="WP_021283088.1">
    <property type="nucleotide sequence ID" value="NZ_JAGGLL010000054.1"/>
</dbReference>
<keyword evidence="3" id="KW-0378">Hydrolase</keyword>
<protein>
    <submittedName>
        <fullName evidence="3">Membrane protease YdiL (CAAX protease family)</fullName>
    </submittedName>
</protein>
<reference evidence="3 4" key="1">
    <citation type="submission" date="2021-03" db="EMBL/GenBank/DDBJ databases">
        <title>Genomic Encyclopedia of Type Strains, Phase IV (KMG-IV): sequencing the most valuable type-strain genomes for metagenomic binning, comparative biology and taxonomic classification.</title>
        <authorList>
            <person name="Goeker M."/>
        </authorList>
    </citation>
    <scope>NUCLEOTIDE SEQUENCE [LARGE SCALE GENOMIC DNA]</scope>
    <source>
        <strain evidence="3 4">DSM 28650</strain>
    </source>
</reference>
<organism evidence="3 4">
    <name type="scientific">Clostridium punense</name>
    <dbReference type="NCBI Taxonomy" id="1054297"/>
    <lineage>
        <taxon>Bacteria</taxon>
        <taxon>Bacillati</taxon>
        <taxon>Bacillota</taxon>
        <taxon>Clostridia</taxon>
        <taxon>Eubacteriales</taxon>
        <taxon>Clostridiaceae</taxon>
        <taxon>Clostridium</taxon>
    </lineage>
</organism>
<feature type="transmembrane region" description="Helical" evidence="1">
    <location>
        <begin position="16"/>
        <end position="39"/>
    </location>
</feature>
<comment type="caution">
    <text evidence="3">The sequence shown here is derived from an EMBL/GenBank/DDBJ whole genome shotgun (WGS) entry which is preliminary data.</text>
</comment>
<name>A0ABS4KAA3_9CLOT</name>
<dbReference type="InterPro" id="IPR003675">
    <property type="entry name" value="Rce1/LyrA-like_dom"/>
</dbReference>
<keyword evidence="1" id="KW-0472">Membrane</keyword>
<keyword evidence="1" id="KW-1133">Transmembrane helix</keyword>
<evidence type="ECO:0000256" key="1">
    <source>
        <dbReference type="SAM" id="Phobius"/>
    </source>
</evidence>
<dbReference type="GO" id="GO:0006508">
    <property type="term" value="P:proteolysis"/>
    <property type="evidence" value="ECO:0007669"/>
    <property type="project" value="UniProtKB-KW"/>
</dbReference>
<evidence type="ECO:0000313" key="3">
    <source>
        <dbReference type="EMBL" id="MBP2024201.1"/>
    </source>
</evidence>
<dbReference type="Proteomes" id="UP001519308">
    <property type="component" value="Unassembled WGS sequence"/>
</dbReference>
<feature type="transmembrane region" description="Helical" evidence="1">
    <location>
        <begin position="92"/>
        <end position="111"/>
    </location>
</feature>
<keyword evidence="1" id="KW-0812">Transmembrane</keyword>
<keyword evidence="4" id="KW-1185">Reference proteome</keyword>
<keyword evidence="3" id="KW-0645">Protease</keyword>
<accession>A0ABS4KAA3</accession>
<sequence>MRKLHNYLSNISVPKFIFMATIPQLLISIVIIVIANGILPMPSDFNKDSITSTANIYNLLITVGIVGPFIETIIFQSFIISIFFCFSETKRLKIISIICSSLIFGFIHYLNTKNSSISWSIFYGLRSGLFGVILSYTYVLYYSKTNTKMKAILYTFLVHALNNSLAIVIDHYLGL</sequence>
<feature type="transmembrane region" description="Helical" evidence="1">
    <location>
        <begin position="151"/>
        <end position="173"/>
    </location>
</feature>
<evidence type="ECO:0000313" key="4">
    <source>
        <dbReference type="Proteomes" id="UP001519308"/>
    </source>
</evidence>